<name>A0ABT6YRD8_9BACT</name>
<evidence type="ECO:0000313" key="2">
    <source>
        <dbReference type="Proteomes" id="UP001236569"/>
    </source>
</evidence>
<sequence length="67" mass="7696">MKATKKEIQRLAKSLKEDFKRGVYHGSYSERLEKIVLGFDNVTRSDDGIIGVHVRGGRCLDLWFDVL</sequence>
<dbReference type="RefSeq" id="WP_283370974.1">
    <property type="nucleotide sequence ID" value="NZ_JASHID010000014.1"/>
</dbReference>
<gene>
    <name evidence="1" type="ORF">QM480_17190</name>
</gene>
<dbReference type="Proteomes" id="UP001236569">
    <property type="component" value="Unassembled WGS sequence"/>
</dbReference>
<evidence type="ECO:0000313" key="1">
    <source>
        <dbReference type="EMBL" id="MDI9866080.1"/>
    </source>
</evidence>
<comment type="caution">
    <text evidence="1">The sequence shown here is derived from an EMBL/GenBank/DDBJ whole genome shotgun (WGS) entry which is preliminary data.</text>
</comment>
<accession>A0ABT6YRD8</accession>
<dbReference type="EMBL" id="JASHID010000014">
    <property type="protein sequence ID" value="MDI9866080.1"/>
    <property type="molecule type" value="Genomic_DNA"/>
</dbReference>
<protein>
    <submittedName>
        <fullName evidence="1">Uncharacterized protein</fullName>
    </submittedName>
</protein>
<proteinExistence type="predicted"/>
<reference evidence="1 2" key="1">
    <citation type="submission" date="2023-05" db="EMBL/GenBank/DDBJ databases">
        <title>Novel species of genus Flectobacillus isolated from stream in China.</title>
        <authorList>
            <person name="Lu H."/>
        </authorList>
    </citation>
    <scope>NUCLEOTIDE SEQUENCE [LARGE SCALE GENOMIC DNA]</scope>
    <source>
        <strain evidence="1 2">DC10W</strain>
    </source>
</reference>
<organism evidence="1 2">
    <name type="scientific">Flectobacillus longus</name>
    <dbReference type="NCBI Taxonomy" id="2984207"/>
    <lineage>
        <taxon>Bacteria</taxon>
        <taxon>Pseudomonadati</taxon>
        <taxon>Bacteroidota</taxon>
        <taxon>Cytophagia</taxon>
        <taxon>Cytophagales</taxon>
        <taxon>Flectobacillaceae</taxon>
        <taxon>Flectobacillus</taxon>
    </lineage>
</organism>
<keyword evidence="2" id="KW-1185">Reference proteome</keyword>